<name>A0A1M6XG29_9FLAO</name>
<keyword evidence="6" id="KW-1185">Reference proteome</keyword>
<dbReference type="EMBL" id="FRBH01000005">
    <property type="protein sequence ID" value="SHL04917.1"/>
    <property type="molecule type" value="Genomic_DNA"/>
</dbReference>
<evidence type="ECO:0000313" key="4">
    <source>
        <dbReference type="EMBL" id="SHL04917.1"/>
    </source>
</evidence>
<sequence>MKKLFIVTTLVLSGFSFGQDLNFPMPGDGSVDHLIPTKDQMKKLQCNENGYKTYEISGDYTIVTCTDFGNPNLSFTYGTKTRNTGGGGGGSTTPPTPLTPMPNEPTPVN</sequence>
<evidence type="ECO:0000313" key="5">
    <source>
        <dbReference type="Proteomes" id="UP000184120"/>
    </source>
</evidence>
<evidence type="ECO:0000256" key="1">
    <source>
        <dbReference type="SAM" id="MobiDB-lite"/>
    </source>
</evidence>
<keyword evidence="2" id="KW-0732">Signal</keyword>
<evidence type="ECO:0000256" key="2">
    <source>
        <dbReference type="SAM" id="SignalP"/>
    </source>
</evidence>
<reference evidence="3" key="1">
    <citation type="journal article" date="2014" name="Int. J. Syst. Evol. Microbiol.">
        <title>Complete genome of a new Firmicutes species belonging to the dominant human colonic microbiota ('Ruminococcus bicirculans') reveals two chromosomes and a selective capacity to utilize plant glucans.</title>
        <authorList>
            <consortium name="NISC Comparative Sequencing Program"/>
            <person name="Wegmann U."/>
            <person name="Louis P."/>
            <person name="Goesmann A."/>
            <person name="Henrissat B."/>
            <person name="Duncan S.H."/>
            <person name="Flint H.J."/>
        </authorList>
    </citation>
    <scope>NUCLEOTIDE SEQUENCE</scope>
    <source>
        <strain evidence="3">CGMCC 1.12707</strain>
    </source>
</reference>
<reference evidence="6" key="4">
    <citation type="journal article" date="2019" name="Int. J. Syst. Evol. Microbiol.">
        <title>The Global Catalogue of Microorganisms (GCM) 10K type strain sequencing project: providing services to taxonomists for standard genome sequencing and annotation.</title>
        <authorList>
            <consortium name="The Broad Institute Genomics Platform"/>
            <consortium name="The Broad Institute Genome Sequencing Center for Infectious Disease"/>
            <person name="Wu L."/>
            <person name="Ma J."/>
        </authorList>
    </citation>
    <scope>NUCLEOTIDE SEQUENCE [LARGE SCALE GENOMIC DNA]</scope>
    <source>
        <strain evidence="6">CGMCC 1.12707</strain>
    </source>
</reference>
<reference evidence="3" key="5">
    <citation type="submission" date="2024-05" db="EMBL/GenBank/DDBJ databases">
        <authorList>
            <person name="Sun Q."/>
            <person name="Zhou Y."/>
        </authorList>
    </citation>
    <scope>NUCLEOTIDE SEQUENCE</scope>
    <source>
        <strain evidence="3">CGMCC 1.12707</strain>
    </source>
</reference>
<evidence type="ECO:0000313" key="3">
    <source>
        <dbReference type="EMBL" id="GGF00739.1"/>
    </source>
</evidence>
<dbReference type="Proteomes" id="UP000184120">
    <property type="component" value="Unassembled WGS sequence"/>
</dbReference>
<feature type="region of interest" description="Disordered" evidence="1">
    <location>
        <begin position="79"/>
        <end position="109"/>
    </location>
</feature>
<reference evidence="4" key="3">
    <citation type="submission" date="2016-11" db="EMBL/GenBank/DDBJ databases">
        <authorList>
            <person name="Jaros S."/>
            <person name="Januszkiewicz K."/>
            <person name="Wedrychowicz H."/>
        </authorList>
    </citation>
    <scope>NUCLEOTIDE SEQUENCE [LARGE SCALE GENOMIC DNA]</scope>
    <source>
        <strain evidence="4">DSM 27989</strain>
    </source>
</reference>
<feature type="compositionally biased region" description="Pro residues" evidence="1">
    <location>
        <begin position="94"/>
        <end position="109"/>
    </location>
</feature>
<protein>
    <submittedName>
        <fullName evidence="4">Uncharacterized protein</fullName>
    </submittedName>
</protein>
<evidence type="ECO:0000313" key="6">
    <source>
        <dbReference type="Proteomes" id="UP000650994"/>
    </source>
</evidence>
<proteinExistence type="predicted"/>
<feature type="chain" id="PRO_5012048270" evidence="2">
    <location>
        <begin position="19"/>
        <end position="109"/>
    </location>
</feature>
<dbReference type="Proteomes" id="UP000650994">
    <property type="component" value="Unassembled WGS sequence"/>
</dbReference>
<accession>A0A1M6XG29</accession>
<reference evidence="5" key="2">
    <citation type="submission" date="2016-11" db="EMBL/GenBank/DDBJ databases">
        <authorList>
            <person name="Varghese N."/>
            <person name="Submissions S."/>
        </authorList>
    </citation>
    <scope>NUCLEOTIDE SEQUENCE [LARGE SCALE GENOMIC DNA]</scope>
    <source>
        <strain evidence="5">DSM 27989</strain>
    </source>
</reference>
<dbReference type="RefSeq" id="WP_072931323.1">
    <property type="nucleotide sequence ID" value="NZ_BMFL01000011.1"/>
</dbReference>
<organism evidence="4 5">
    <name type="scientific">Chishuiella changwenlii</name>
    <dbReference type="NCBI Taxonomy" id="1434701"/>
    <lineage>
        <taxon>Bacteria</taxon>
        <taxon>Pseudomonadati</taxon>
        <taxon>Bacteroidota</taxon>
        <taxon>Flavobacteriia</taxon>
        <taxon>Flavobacteriales</taxon>
        <taxon>Weeksellaceae</taxon>
        <taxon>Chishuiella</taxon>
    </lineage>
</organism>
<gene>
    <name evidence="3" type="ORF">GCM10010984_17880</name>
    <name evidence="4" type="ORF">SAMN05443634_105236</name>
</gene>
<dbReference type="AlphaFoldDB" id="A0A1M6XG29"/>
<dbReference type="EMBL" id="BMFL01000011">
    <property type="protein sequence ID" value="GGF00739.1"/>
    <property type="molecule type" value="Genomic_DNA"/>
</dbReference>
<feature type="signal peptide" evidence="2">
    <location>
        <begin position="1"/>
        <end position="18"/>
    </location>
</feature>